<dbReference type="AlphaFoldDB" id="A0A9D4JFI1"/>
<comment type="caution">
    <text evidence="3">The sequence shown here is derived from an EMBL/GenBank/DDBJ whole genome shotgun (WGS) entry which is preliminary data.</text>
</comment>
<reference evidence="3" key="1">
    <citation type="journal article" date="2019" name="bioRxiv">
        <title>The Genome of the Zebra Mussel, Dreissena polymorpha: A Resource for Invasive Species Research.</title>
        <authorList>
            <person name="McCartney M.A."/>
            <person name="Auch B."/>
            <person name="Kono T."/>
            <person name="Mallez S."/>
            <person name="Zhang Y."/>
            <person name="Obille A."/>
            <person name="Becker A."/>
            <person name="Abrahante J.E."/>
            <person name="Garbe J."/>
            <person name="Badalamenti J.P."/>
            <person name="Herman A."/>
            <person name="Mangelson H."/>
            <person name="Liachko I."/>
            <person name="Sullivan S."/>
            <person name="Sone E.D."/>
            <person name="Koren S."/>
            <person name="Silverstein K.A.T."/>
            <person name="Beckman K.B."/>
            <person name="Gohl D.M."/>
        </authorList>
    </citation>
    <scope>NUCLEOTIDE SEQUENCE</scope>
    <source>
        <strain evidence="3">Duluth1</strain>
        <tissue evidence="3">Whole animal</tissue>
    </source>
</reference>
<keyword evidence="2" id="KW-1133">Transmembrane helix</keyword>
<feature type="compositionally biased region" description="Basic and acidic residues" evidence="1">
    <location>
        <begin position="104"/>
        <end position="113"/>
    </location>
</feature>
<evidence type="ECO:0000313" key="3">
    <source>
        <dbReference type="EMBL" id="KAH3806808.1"/>
    </source>
</evidence>
<feature type="region of interest" description="Disordered" evidence="1">
    <location>
        <begin position="104"/>
        <end position="123"/>
    </location>
</feature>
<dbReference type="Proteomes" id="UP000828390">
    <property type="component" value="Unassembled WGS sequence"/>
</dbReference>
<evidence type="ECO:0000256" key="1">
    <source>
        <dbReference type="SAM" id="MobiDB-lite"/>
    </source>
</evidence>
<reference evidence="3" key="2">
    <citation type="submission" date="2020-11" db="EMBL/GenBank/DDBJ databases">
        <authorList>
            <person name="McCartney M.A."/>
            <person name="Auch B."/>
            <person name="Kono T."/>
            <person name="Mallez S."/>
            <person name="Becker A."/>
            <person name="Gohl D.M."/>
            <person name="Silverstein K.A.T."/>
            <person name="Koren S."/>
            <person name="Bechman K.B."/>
            <person name="Herman A."/>
            <person name="Abrahante J.E."/>
            <person name="Garbe J."/>
        </authorList>
    </citation>
    <scope>NUCLEOTIDE SEQUENCE</scope>
    <source>
        <strain evidence="3">Duluth1</strain>
        <tissue evidence="3">Whole animal</tissue>
    </source>
</reference>
<evidence type="ECO:0000313" key="4">
    <source>
        <dbReference type="Proteomes" id="UP000828390"/>
    </source>
</evidence>
<proteinExistence type="predicted"/>
<sequence>MCDGVVLDGHRLKIFLSKHPLSEIFQKANNLSDITHIASASTLKIWLKDHVIMMAGIGAGIVFVISGLAIAIRIIYRTHYPKEAVYTRRLAEGGPYFKLDNTQLERTDNDKPRGAKARQTTENTLERRGVLNESQLSSRDDTDLVMMKRTLVYHEQYGV</sequence>
<feature type="transmembrane region" description="Helical" evidence="2">
    <location>
        <begin position="51"/>
        <end position="76"/>
    </location>
</feature>
<gene>
    <name evidence="3" type="ORF">DPMN_135136</name>
</gene>
<protein>
    <submittedName>
        <fullName evidence="3">Uncharacterized protein</fullName>
    </submittedName>
</protein>
<keyword evidence="4" id="KW-1185">Reference proteome</keyword>
<organism evidence="3 4">
    <name type="scientific">Dreissena polymorpha</name>
    <name type="common">Zebra mussel</name>
    <name type="synonym">Mytilus polymorpha</name>
    <dbReference type="NCBI Taxonomy" id="45954"/>
    <lineage>
        <taxon>Eukaryota</taxon>
        <taxon>Metazoa</taxon>
        <taxon>Spiralia</taxon>
        <taxon>Lophotrochozoa</taxon>
        <taxon>Mollusca</taxon>
        <taxon>Bivalvia</taxon>
        <taxon>Autobranchia</taxon>
        <taxon>Heteroconchia</taxon>
        <taxon>Euheterodonta</taxon>
        <taxon>Imparidentia</taxon>
        <taxon>Neoheterodontei</taxon>
        <taxon>Myida</taxon>
        <taxon>Dreissenoidea</taxon>
        <taxon>Dreissenidae</taxon>
        <taxon>Dreissena</taxon>
    </lineage>
</organism>
<accession>A0A9D4JFI1</accession>
<name>A0A9D4JFI1_DREPO</name>
<evidence type="ECO:0000256" key="2">
    <source>
        <dbReference type="SAM" id="Phobius"/>
    </source>
</evidence>
<keyword evidence="2" id="KW-0472">Membrane</keyword>
<dbReference type="EMBL" id="JAIWYP010000006">
    <property type="protein sequence ID" value="KAH3806808.1"/>
    <property type="molecule type" value="Genomic_DNA"/>
</dbReference>
<keyword evidence="2" id="KW-0812">Transmembrane</keyword>